<protein>
    <submittedName>
        <fullName evidence="2">Uncharacterized protein</fullName>
    </submittedName>
</protein>
<dbReference type="GeneID" id="80004731"/>
<evidence type="ECO:0000313" key="2">
    <source>
        <dbReference type="EMBL" id="QDH91647.1"/>
    </source>
</evidence>
<dbReference type="RefSeq" id="YP_010751070.1">
    <property type="nucleotide sequence ID" value="NC_073365.1"/>
</dbReference>
<sequence>MMDPWLIVALCAVCVLAGCGLGAFTAFSDEERKRPAALARAWEHGHDAGLDDWRRTTETMERGLIPAPYTPNPYREREPRG</sequence>
<dbReference type="Proteomes" id="UP000317804">
    <property type="component" value="Segment"/>
</dbReference>
<evidence type="ECO:0000313" key="3">
    <source>
        <dbReference type="Proteomes" id="UP000317804"/>
    </source>
</evidence>
<proteinExistence type="predicted"/>
<feature type="region of interest" description="Disordered" evidence="1">
    <location>
        <begin position="61"/>
        <end position="81"/>
    </location>
</feature>
<name>A0A514DDG7_9CAUD</name>
<gene>
    <name evidence="2" type="primary">63</name>
    <name evidence="2" type="ORF">PBI_CINNA_63</name>
</gene>
<dbReference type="KEGG" id="vg:80004731"/>
<keyword evidence="3" id="KW-1185">Reference proteome</keyword>
<evidence type="ECO:0000256" key="1">
    <source>
        <dbReference type="SAM" id="MobiDB-lite"/>
    </source>
</evidence>
<dbReference type="EMBL" id="MK937591">
    <property type="protein sequence ID" value="QDH91647.1"/>
    <property type="molecule type" value="Genomic_DNA"/>
</dbReference>
<accession>A0A514DDG7</accession>
<reference evidence="2 3" key="1">
    <citation type="submission" date="2019-05" db="EMBL/GenBank/DDBJ databases">
        <authorList>
            <person name="Stoner T.H."/>
            <person name="Aull H.G."/>
            <person name="Divens A.M."/>
            <person name="Zack K."/>
            <person name="Garlena R.A."/>
            <person name="Russell D.A."/>
            <person name="Pope W.H."/>
            <person name="Jacobs-Sera D."/>
            <person name="Hatfull G.F."/>
        </authorList>
    </citation>
    <scope>NUCLEOTIDE SEQUENCE [LARGE SCALE GENOMIC DNA]</scope>
</reference>
<organism evidence="2 3">
    <name type="scientific">Microbacterium phage Cinna</name>
    <dbReference type="NCBI Taxonomy" id="2591215"/>
    <lineage>
        <taxon>Viruses</taxon>
        <taxon>Duplodnaviria</taxon>
        <taxon>Heunggongvirae</taxon>
        <taxon>Uroviricota</taxon>
        <taxon>Caudoviricetes</taxon>
        <taxon>Kutznervirinae</taxon>
        <taxon>Mementomorivirus</taxon>
        <taxon>Mementomorivirus cinna</taxon>
    </lineage>
</organism>